<organism evidence="2 3">
    <name type="scientific">Pelobates cultripes</name>
    <name type="common">Western spadefoot toad</name>
    <dbReference type="NCBI Taxonomy" id="61616"/>
    <lineage>
        <taxon>Eukaryota</taxon>
        <taxon>Metazoa</taxon>
        <taxon>Chordata</taxon>
        <taxon>Craniata</taxon>
        <taxon>Vertebrata</taxon>
        <taxon>Euteleostomi</taxon>
        <taxon>Amphibia</taxon>
        <taxon>Batrachia</taxon>
        <taxon>Anura</taxon>
        <taxon>Pelobatoidea</taxon>
        <taxon>Pelobatidae</taxon>
        <taxon>Pelobates</taxon>
    </lineage>
</organism>
<reference evidence="2" key="1">
    <citation type="submission" date="2022-03" db="EMBL/GenBank/DDBJ databases">
        <authorList>
            <person name="Alioto T."/>
            <person name="Alioto T."/>
            <person name="Gomez Garrido J."/>
        </authorList>
    </citation>
    <scope>NUCLEOTIDE SEQUENCE</scope>
</reference>
<accession>A0AAD1WYJ3</accession>
<gene>
    <name evidence="2" type="ORF">PECUL_23A053701</name>
</gene>
<protein>
    <submittedName>
        <fullName evidence="2">Uncharacterized protein</fullName>
    </submittedName>
</protein>
<name>A0AAD1WYJ3_PELCU</name>
<feature type="non-terminal residue" evidence="2">
    <location>
        <position position="50"/>
    </location>
</feature>
<keyword evidence="3" id="KW-1185">Reference proteome</keyword>
<feature type="region of interest" description="Disordered" evidence="1">
    <location>
        <begin position="1"/>
        <end position="26"/>
    </location>
</feature>
<evidence type="ECO:0000313" key="2">
    <source>
        <dbReference type="EMBL" id="CAH2327919.1"/>
    </source>
</evidence>
<sequence length="50" mass="5286">MAVSMVGRGCMPDTGEHADRVPPAGLRGHRMDARARAAQDLALVEPSSLQ</sequence>
<evidence type="ECO:0000313" key="3">
    <source>
        <dbReference type="Proteomes" id="UP001295444"/>
    </source>
</evidence>
<dbReference type="AlphaFoldDB" id="A0AAD1WYJ3"/>
<proteinExistence type="predicted"/>
<dbReference type="Proteomes" id="UP001295444">
    <property type="component" value="Chromosome 13"/>
</dbReference>
<evidence type="ECO:0000256" key="1">
    <source>
        <dbReference type="SAM" id="MobiDB-lite"/>
    </source>
</evidence>
<dbReference type="EMBL" id="OW240924">
    <property type="protein sequence ID" value="CAH2327919.1"/>
    <property type="molecule type" value="Genomic_DNA"/>
</dbReference>